<dbReference type="PROSITE" id="PS51318">
    <property type="entry name" value="TAT"/>
    <property type="match status" value="1"/>
</dbReference>
<dbReference type="EMBL" id="JABFHI010000004">
    <property type="protein sequence ID" value="NOG32080.1"/>
    <property type="molecule type" value="Genomic_DNA"/>
</dbReference>
<accession>A0A7Y3TYG5</accession>
<reference evidence="2 3" key="1">
    <citation type="submission" date="2020-05" db="EMBL/GenBank/DDBJ databases">
        <authorList>
            <person name="Ruan W."/>
            <person name="Jeon C.O."/>
            <person name="Chun B.H."/>
        </authorList>
    </citation>
    <scope>NUCLEOTIDE SEQUENCE [LARGE SCALE GENOMIC DNA]</scope>
    <source>
        <strain evidence="2 3">TBZ9</strain>
    </source>
</reference>
<keyword evidence="3" id="KW-1185">Reference proteome</keyword>
<evidence type="ECO:0000313" key="3">
    <source>
        <dbReference type="Proteomes" id="UP000588806"/>
    </source>
</evidence>
<gene>
    <name evidence="2" type="ORF">HLB35_10510</name>
</gene>
<dbReference type="InterPro" id="IPR006311">
    <property type="entry name" value="TAT_signal"/>
</dbReference>
<sequence>MKRYRYPAVAASEITPKHVFENRRRFLRQSATLGAALSFAPGMLLSERAGAWQQTFADKVKQSVSEKISLTGSPLLR</sequence>
<evidence type="ECO:0000256" key="1">
    <source>
        <dbReference type="ARBA" id="ARBA00022729"/>
    </source>
</evidence>
<organism evidence="2 3">
    <name type="scientific">Vreelandella azerica</name>
    <dbReference type="NCBI Taxonomy" id="2732867"/>
    <lineage>
        <taxon>Bacteria</taxon>
        <taxon>Pseudomonadati</taxon>
        <taxon>Pseudomonadota</taxon>
        <taxon>Gammaproteobacteria</taxon>
        <taxon>Oceanospirillales</taxon>
        <taxon>Halomonadaceae</taxon>
        <taxon>Vreelandella</taxon>
    </lineage>
</organism>
<evidence type="ECO:0000313" key="2">
    <source>
        <dbReference type="EMBL" id="NOG32080.1"/>
    </source>
</evidence>
<comment type="caution">
    <text evidence="2">The sequence shown here is derived from an EMBL/GenBank/DDBJ whole genome shotgun (WGS) entry which is preliminary data.</text>
</comment>
<dbReference type="RefSeq" id="WP_171702548.1">
    <property type="nucleotide sequence ID" value="NZ_JABFHI010000004.1"/>
</dbReference>
<dbReference type="NCBIfam" id="TIGR01409">
    <property type="entry name" value="TAT_signal_seq"/>
    <property type="match status" value="1"/>
</dbReference>
<protein>
    <submittedName>
        <fullName evidence="2">Twin-arginine translocation signal domain-containing protein</fullName>
    </submittedName>
</protein>
<reference evidence="2 3" key="2">
    <citation type="submission" date="2020-06" db="EMBL/GenBank/DDBJ databases">
        <title>Halomonas songnenensis sp. nov., a moderately halophilic bacterium isolated from saline and alkaline soils.</title>
        <authorList>
            <person name="Jiang J."/>
            <person name="Pan Y."/>
        </authorList>
    </citation>
    <scope>NUCLEOTIDE SEQUENCE [LARGE SCALE GENOMIC DNA]</scope>
    <source>
        <strain evidence="2 3">TBZ9</strain>
    </source>
</reference>
<keyword evidence="1" id="KW-0732">Signal</keyword>
<dbReference type="Proteomes" id="UP000588806">
    <property type="component" value="Unassembled WGS sequence"/>
</dbReference>
<name>A0A7Y3TYG5_9GAMM</name>
<dbReference type="InterPro" id="IPR019546">
    <property type="entry name" value="TAT_signal_bac_arc"/>
</dbReference>
<proteinExistence type="predicted"/>
<dbReference type="AlphaFoldDB" id="A0A7Y3TYG5"/>